<dbReference type="EMBL" id="JACHMY010000001">
    <property type="protein sequence ID" value="MBB5836123.1"/>
    <property type="molecule type" value="Genomic_DNA"/>
</dbReference>
<evidence type="ECO:0000313" key="3">
    <source>
        <dbReference type="EMBL" id="MBB5836123.1"/>
    </source>
</evidence>
<gene>
    <name evidence="3" type="ORF">HDA39_002857</name>
</gene>
<name>A0A7W9J5Z1_9ACTN</name>
<evidence type="ECO:0000259" key="2">
    <source>
        <dbReference type="Pfam" id="PF24837"/>
    </source>
</evidence>
<feature type="domain" description="AMIN-like" evidence="2">
    <location>
        <begin position="66"/>
        <end position="196"/>
    </location>
</feature>
<dbReference type="AlphaFoldDB" id="A0A7W9J5Z1"/>
<keyword evidence="4" id="KW-1185">Reference proteome</keyword>
<comment type="caution">
    <text evidence="3">The sequence shown here is derived from an EMBL/GenBank/DDBJ whole genome shotgun (WGS) entry which is preliminary data.</text>
</comment>
<feature type="signal peptide" evidence="1">
    <location>
        <begin position="1"/>
        <end position="31"/>
    </location>
</feature>
<feature type="chain" id="PRO_5039437804" description="AMIN-like domain-containing protein" evidence="1">
    <location>
        <begin position="32"/>
        <end position="198"/>
    </location>
</feature>
<dbReference type="Proteomes" id="UP000549971">
    <property type="component" value="Unassembled WGS sequence"/>
</dbReference>
<evidence type="ECO:0000313" key="4">
    <source>
        <dbReference type="Proteomes" id="UP000549971"/>
    </source>
</evidence>
<organism evidence="3 4">
    <name type="scientific">Kribbella italica</name>
    <dbReference type="NCBI Taxonomy" id="1540520"/>
    <lineage>
        <taxon>Bacteria</taxon>
        <taxon>Bacillati</taxon>
        <taxon>Actinomycetota</taxon>
        <taxon>Actinomycetes</taxon>
        <taxon>Propionibacteriales</taxon>
        <taxon>Kribbellaceae</taxon>
        <taxon>Kribbella</taxon>
    </lineage>
</organism>
<sequence>MTMFSSVRHPVRTTIVTGLAALAVAAFPAGSAVGGAPDTTAARPSAECATGWGSLPEATKTLRWATVENIRTGRHACFDRLVVDLAGPATAYQVYYVPTVYQEGSGDPIPARGGATLRIDVEAPAYDDAGRPTYPLKSLREVSNVSGYDTFRQVAWAGSFEGRTTLALGVRARLPFRTHLLTGPGNAHRLVVDVAHRW</sequence>
<accession>A0A7W9J5Z1</accession>
<dbReference type="RefSeq" id="WP_184795677.1">
    <property type="nucleotide sequence ID" value="NZ_JACHMY010000001.1"/>
</dbReference>
<protein>
    <recommendedName>
        <fullName evidence="2">AMIN-like domain-containing protein</fullName>
    </recommendedName>
</protein>
<keyword evidence="1" id="KW-0732">Signal</keyword>
<evidence type="ECO:0000256" key="1">
    <source>
        <dbReference type="SAM" id="SignalP"/>
    </source>
</evidence>
<dbReference type="InterPro" id="IPR056303">
    <property type="entry name" value="AMIN-like"/>
</dbReference>
<reference evidence="3 4" key="1">
    <citation type="submission" date="2020-08" db="EMBL/GenBank/DDBJ databases">
        <title>Sequencing the genomes of 1000 actinobacteria strains.</title>
        <authorList>
            <person name="Klenk H.-P."/>
        </authorList>
    </citation>
    <scope>NUCLEOTIDE SEQUENCE [LARGE SCALE GENOMIC DNA]</scope>
    <source>
        <strain evidence="3 4">DSM 28967</strain>
    </source>
</reference>
<dbReference type="Pfam" id="PF24837">
    <property type="entry name" value="AMIN-like"/>
    <property type="match status" value="1"/>
</dbReference>
<proteinExistence type="predicted"/>